<protein>
    <submittedName>
        <fullName evidence="2">Uncharacterized protein</fullName>
    </submittedName>
</protein>
<sequence length="349" mass="40070">MGCCCSKAEVAPSHSEQKYIVPKAAEPEKVETNGRYNKIGISTTDPSLLIEGYEKESLCSLEEALKPFDGKISRLNEQIRDAKSKCYYPNEHHLTQDESAALYLYLSQEKGDTVYNSLEQSWNKNNRAEMIPWFKYLKLLKCGLDKLPKARYEVWQGNYHDKDLEKLLQSNSKPELFTKMGLTSPSFQEVKKNLQQQSNSKMLFVGFKYAQGKDVTGYGPSNQKETFVWPGIKLTRGKQVDSDKVGSMIFHLNGKTRSQLEEEMEDKLKEKHYVCPDDDCLNSCRGNHPNGHCYGFERLLHKCSHHCGPVNQCVICKKEYADLCECKKCHKKSCDQCSYKMIKIEPRVQ</sequence>
<dbReference type="EMBL" id="CAJNOR010004968">
    <property type="protein sequence ID" value="CAF1537919.1"/>
    <property type="molecule type" value="Genomic_DNA"/>
</dbReference>
<dbReference type="Gene3D" id="3.90.176.10">
    <property type="entry name" value="Toxin ADP-ribosyltransferase, Chain A, domain 1"/>
    <property type="match status" value="1"/>
</dbReference>
<dbReference type="Proteomes" id="UP000663852">
    <property type="component" value="Unassembled WGS sequence"/>
</dbReference>
<accession>A0A815VXJ3</accession>
<dbReference type="Proteomes" id="UP000663828">
    <property type="component" value="Unassembled WGS sequence"/>
</dbReference>
<name>A0A815VXJ3_ADIRI</name>
<reference evidence="2" key="1">
    <citation type="submission" date="2021-02" db="EMBL/GenBank/DDBJ databases">
        <authorList>
            <person name="Nowell W R."/>
        </authorList>
    </citation>
    <scope>NUCLEOTIDE SEQUENCE</scope>
</reference>
<evidence type="ECO:0000313" key="3">
    <source>
        <dbReference type="Proteomes" id="UP000663828"/>
    </source>
</evidence>
<evidence type="ECO:0000313" key="1">
    <source>
        <dbReference type="EMBL" id="CAF1369723.1"/>
    </source>
</evidence>
<keyword evidence="3" id="KW-1185">Reference proteome</keyword>
<gene>
    <name evidence="1" type="ORF">EDS130_LOCUS34304</name>
    <name evidence="2" type="ORF">XAT740_LOCUS41962</name>
</gene>
<comment type="caution">
    <text evidence="2">The sequence shown here is derived from an EMBL/GenBank/DDBJ whole genome shotgun (WGS) entry which is preliminary data.</text>
</comment>
<dbReference type="AlphaFoldDB" id="A0A815VXJ3"/>
<proteinExistence type="predicted"/>
<evidence type="ECO:0000313" key="2">
    <source>
        <dbReference type="EMBL" id="CAF1537919.1"/>
    </source>
</evidence>
<organism evidence="2 3">
    <name type="scientific">Adineta ricciae</name>
    <name type="common">Rotifer</name>
    <dbReference type="NCBI Taxonomy" id="249248"/>
    <lineage>
        <taxon>Eukaryota</taxon>
        <taxon>Metazoa</taxon>
        <taxon>Spiralia</taxon>
        <taxon>Gnathifera</taxon>
        <taxon>Rotifera</taxon>
        <taxon>Eurotatoria</taxon>
        <taxon>Bdelloidea</taxon>
        <taxon>Adinetida</taxon>
        <taxon>Adinetidae</taxon>
        <taxon>Adineta</taxon>
    </lineage>
</organism>
<dbReference type="OrthoDB" id="9970319at2759"/>
<dbReference type="EMBL" id="CAJNOJ010000285">
    <property type="protein sequence ID" value="CAF1369723.1"/>
    <property type="molecule type" value="Genomic_DNA"/>
</dbReference>